<dbReference type="EMBL" id="QXHD01000011">
    <property type="protein sequence ID" value="NEZ61166.1"/>
    <property type="molecule type" value="Genomic_DNA"/>
</dbReference>
<evidence type="ECO:0000313" key="1">
    <source>
        <dbReference type="EMBL" id="NEZ61166.1"/>
    </source>
</evidence>
<accession>A0A6M0RYD9</accession>
<dbReference type="AlphaFoldDB" id="A0A6M0RYD9"/>
<sequence>MLYLDNPVDEQIFQRMQSPILELLIKQCDDDIVSFSQKRKANKECADLWGKTHISLGLLATISSSLGAIFTFLSNPMPGAILTVVGAIASGSLTSSSPHQREAKRREIAKDCDVYISEAEGIRIKARKLGSEEEIVEAYEILLDIKRNTLTKIHKLN</sequence>
<reference evidence="1 2" key="1">
    <citation type="journal article" date="2020" name="Microb. Ecol.">
        <title>Ecogenomics of the Marine Benthic Filamentous Cyanobacterium Adonisia.</title>
        <authorList>
            <person name="Walter J.M."/>
            <person name="Coutinho F.H."/>
            <person name="Leomil L."/>
            <person name="Hargreaves P.I."/>
            <person name="Campeao M.E."/>
            <person name="Vieira V.V."/>
            <person name="Silva B.S."/>
            <person name="Fistarol G.O."/>
            <person name="Salomon P.S."/>
            <person name="Sawabe T."/>
            <person name="Mino S."/>
            <person name="Hosokawa M."/>
            <person name="Miyashita H."/>
            <person name="Maruyama F."/>
            <person name="van Verk M.C."/>
            <person name="Dutilh B.E."/>
            <person name="Thompson C.C."/>
            <person name="Thompson F.L."/>
        </authorList>
    </citation>
    <scope>NUCLEOTIDE SEQUENCE [LARGE SCALE GENOMIC DNA]</scope>
    <source>
        <strain evidence="1 2">CCMR0081</strain>
    </source>
</reference>
<keyword evidence="2" id="KW-1185">Reference proteome</keyword>
<proteinExistence type="predicted"/>
<name>A0A6M0RYD9_9CYAN</name>
<organism evidence="1 2">
    <name type="scientific">Adonisia turfae CCMR0081</name>
    <dbReference type="NCBI Taxonomy" id="2292702"/>
    <lineage>
        <taxon>Bacteria</taxon>
        <taxon>Bacillati</taxon>
        <taxon>Cyanobacteriota</taxon>
        <taxon>Adonisia</taxon>
        <taxon>Adonisia turfae</taxon>
    </lineage>
</organism>
<protein>
    <recommendedName>
        <fullName evidence="3">SMODS and SLOG-associating 2TM effector domain-containing protein</fullName>
    </recommendedName>
</protein>
<gene>
    <name evidence="1" type="ORF">DXZ20_37160</name>
</gene>
<evidence type="ECO:0008006" key="3">
    <source>
        <dbReference type="Google" id="ProtNLM"/>
    </source>
</evidence>
<dbReference type="Proteomes" id="UP000481033">
    <property type="component" value="Unassembled WGS sequence"/>
</dbReference>
<evidence type="ECO:0000313" key="2">
    <source>
        <dbReference type="Proteomes" id="UP000481033"/>
    </source>
</evidence>
<comment type="caution">
    <text evidence="1">The sequence shown here is derived from an EMBL/GenBank/DDBJ whole genome shotgun (WGS) entry which is preliminary data.</text>
</comment>